<dbReference type="EMBL" id="AP019736">
    <property type="protein sequence ID" value="BBL07337.1"/>
    <property type="molecule type" value="Genomic_DNA"/>
</dbReference>
<dbReference type="GeneID" id="98673959"/>
<dbReference type="AlphaFoldDB" id="A0A4Y1X1Z7"/>
<dbReference type="Proteomes" id="UP000319374">
    <property type="component" value="Chromosome"/>
</dbReference>
<protein>
    <recommendedName>
        <fullName evidence="5">Lipoprotein</fullName>
    </recommendedName>
</protein>
<evidence type="ECO:0000256" key="2">
    <source>
        <dbReference type="SAM" id="SignalP"/>
    </source>
</evidence>
<feature type="compositionally biased region" description="Acidic residues" evidence="1">
    <location>
        <begin position="104"/>
        <end position="116"/>
    </location>
</feature>
<feature type="compositionally biased region" description="Gly residues" evidence="1">
    <location>
        <begin position="59"/>
        <end position="69"/>
    </location>
</feature>
<keyword evidence="2" id="KW-0732">Signal</keyword>
<keyword evidence="4" id="KW-1185">Reference proteome</keyword>
<gene>
    <name evidence="3" type="ORF">A5CPEGH6_19750</name>
</gene>
<evidence type="ECO:0008006" key="5">
    <source>
        <dbReference type="Google" id="ProtNLM"/>
    </source>
</evidence>
<feature type="signal peptide" evidence="2">
    <location>
        <begin position="1"/>
        <end position="18"/>
    </location>
</feature>
<feature type="region of interest" description="Disordered" evidence="1">
    <location>
        <begin position="45"/>
        <end position="119"/>
    </location>
</feature>
<accession>A0A4Y1X1Z7</accession>
<dbReference type="PROSITE" id="PS51257">
    <property type="entry name" value="PROKAR_LIPOPROTEIN"/>
    <property type="match status" value="1"/>
</dbReference>
<dbReference type="RefSeq" id="WP_232522868.1">
    <property type="nucleotide sequence ID" value="NZ_AP019736.1"/>
</dbReference>
<feature type="compositionally biased region" description="Gly residues" evidence="1">
    <location>
        <begin position="78"/>
        <end position="103"/>
    </location>
</feature>
<name>A0A4Y1X1Z7_9BACT</name>
<reference evidence="4" key="1">
    <citation type="submission" date="2019-06" db="EMBL/GenBank/DDBJ databases">
        <title>Alistipes onderdonkii subsp. vulgaris subsp. nov., Alistipes dispar sp. nov. and Alistipes communis sp. nov., isolated from human faeces, and creation of Alistipes onderdonkii subsp. onderdonkii subsp. nov.</title>
        <authorList>
            <person name="Sakamoto M."/>
            <person name="Ikeyama N."/>
            <person name="Ogata Y."/>
            <person name="Suda W."/>
            <person name="Iino T."/>
            <person name="Hattori M."/>
            <person name="Ohkuma M."/>
        </authorList>
    </citation>
    <scope>NUCLEOTIDE SEQUENCE [LARGE SCALE GENOMIC DNA]</scope>
    <source>
        <strain evidence="4">5CPEGH6</strain>
    </source>
</reference>
<dbReference type="KEGG" id="ada:A5CPEGH6_19750"/>
<proteinExistence type="predicted"/>
<feature type="chain" id="PRO_5021339686" description="Lipoprotein" evidence="2">
    <location>
        <begin position="19"/>
        <end position="236"/>
    </location>
</feature>
<sequence>MKRLFYLLCALCAALLTAACGESRTGVFYTARYPVTRVEADVALTENSDPGTGEEGDGSGDNSGSGETGDGNEDGTGDNTGTGDDTGTGDSDGTGAAGGGNPDDGGDEGDSEEDGGSGENPLVAQIEAEIVSAAPVQAGGGYTLHFSQYNGGRAEIRTAPDTEPVTGLFGKEPGKEQFEVLFGEEDYVCSPASYTDEEGERKIVLEVDLTEQYQALYPAAGITRAVRREYTSANAY</sequence>
<evidence type="ECO:0000313" key="3">
    <source>
        <dbReference type="EMBL" id="BBL07337.1"/>
    </source>
</evidence>
<evidence type="ECO:0000256" key="1">
    <source>
        <dbReference type="SAM" id="MobiDB-lite"/>
    </source>
</evidence>
<organism evidence="3 4">
    <name type="scientific">Alistipes dispar</name>
    <dbReference type="NCBI Taxonomy" id="2585119"/>
    <lineage>
        <taxon>Bacteria</taxon>
        <taxon>Pseudomonadati</taxon>
        <taxon>Bacteroidota</taxon>
        <taxon>Bacteroidia</taxon>
        <taxon>Bacteroidales</taxon>
        <taxon>Rikenellaceae</taxon>
        <taxon>Alistipes</taxon>
    </lineage>
</organism>
<evidence type="ECO:0000313" key="4">
    <source>
        <dbReference type="Proteomes" id="UP000319374"/>
    </source>
</evidence>